<dbReference type="AlphaFoldDB" id="A0A484BK46"/>
<dbReference type="Gene3D" id="3.30.60.30">
    <property type="match status" value="1"/>
</dbReference>
<dbReference type="InterPro" id="IPR036058">
    <property type="entry name" value="Kazal_dom_sf"/>
</dbReference>
<feature type="signal peptide" evidence="1">
    <location>
        <begin position="1"/>
        <end position="18"/>
    </location>
</feature>
<organism evidence="3 4">
    <name type="scientific">Drosophila navojoa</name>
    <name type="common">Fruit fly</name>
    <dbReference type="NCBI Taxonomy" id="7232"/>
    <lineage>
        <taxon>Eukaryota</taxon>
        <taxon>Metazoa</taxon>
        <taxon>Ecdysozoa</taxon>
        <taxon>Arthropoda</taxon>
        <taxon>Hexapoda</taxon>
        <taxon>Insecta</taxon>
        <taxon>Pterygota</taxon>
        <taxon>Neoptera</taxon>
        <taxon>Endopterygota</taxon>
        <taxon>Diptera</taxon>
        <taxon>Brachycera</taxon>
        <taxon>Muscomorpha</taxon>
        <taxon>Ephydroidea</taxon>
        <taxon>Drosophilidae</taxon>
        <taxon>Drosophila</taxon>
    </lineage>
</organism>
<keyword evidence="1" id="KW-0732">Signal</keyword>
<dbReference type="Proteomes" id="UP000295192">
    <property type="component" value="Unassembled WGS sequence"/>
</dbReference>
<evidence type="ECO:0000256" key="1">
    <source>
        <dbReference type="SAM" id="SignalP"/>
    </source>
</evidence>
<dbReference type="GO" id="GO:0004867">
    <property type="term" value="F:serine-type endopeptidase inhibitor activity"/>
    <property type="evidence" value="ECO:0007669"/>
    <property type="project" value="InterPro"/>
</dbReference>
<dbReference type="OrthoDB" id="6513408at2759"/>
<dbReference type="SMART" id="SM00280">
    <property type="entry name" value="KAZAL"/>
    <property type="match status" value="1"/>
</dbReference>
<evidence type="ECO:0000313" key="4">
    <source>
        <dbReference type="Proteomes" id="UP000295192"/>
    </source>
</evidence>
<evidence type="ECO:0000313" key="3">
    <source>
        <dbReference type="EMBL" id="TDG48582.1"/>
    </source>
</evidence>
<dbReference type="STRING" id="7232.A0A484BK46"/>
<dbReference type="InterPro" id="IPR002350">
    <property type="entry name" value="Kazal_dom"/>
</dbReference>
<proteinExistence type="predicted"/>
<dbReference type="InterPro" id="IPR039932">
    <property type="entry name" value="Spink4-like"/>
</dbReference>
<dbReference type="Pfam" id="PF00050">
    <property type="entry name" value="Kazal_1"/>
    <property type="match status" value="1"/>
</dbReference>
<dbReference type="CDD" id="cd00104">
    <property type="entry name" value="KAZAL_FS"/>
    <property type="match status" value="1"/>
</dbReference>
<evidence type="ECO:0000259" key="2">
    <source>
        <dbReference type="PROSITE" id="PS51465"/>
    </source>
</evidence>
<gene>
    <name evidence="3" type="ORF">AWZ03_004911</name>
</gene>
<comment type="caution">
    <text evidence="3">The sequence shown here is derived from an EMBL/GenBank/DDBJ whole genome shotgun (WGS) entry which is preliminary data.</text>
</comment>
<name>A0A484BK46_DRONA</name>
<dbReference type="PROSITE" id="PS51465">
    <property type="entry name" value="KAZAL_2"/>
    <property type="match status" value="1"/>
</dbReference>
<feature type="domain" description="Kazal-like" evidence="2">
    <location>
        <begin position="54"/>
        <end position="107"/>
    </location>
</feature>
<dbReference type="EMBL" id="LSRL02000031">
    <property type="protein sequence ID" value="TDG48582.1"/>
    <property type="molecule type" value="Genomic_DNA"/>
</dbReference>
<keyword evidence="4" id="KW-1185">Reference proteome</keyword>
<dbReference type="OMA" id="TFIRGQP"/>
<reference evidence="3 4" key="1">
    <citation type="journal article" date="2019" name="J. Hered.">
        <title>An Improved Genome Assembly for Drosophila navojoa, the Basal Species in the mojavensis Cluster.</title>
        <authorList>
            <person name="Vanderlinde T."/>
            <person name="Dupim E.G."/>
            <person name="Nazario-Yepiz N.O."/>
            <person name="Carvalho A.B."/>
        </authorList>
    </citation>
    <scope>NUCLEOTIDE SEQUENCE [LARGE SCALE GENOMIC DNA]</scope>
    <source>
        <strain evidence="3">Navoj_Jal97</strain>
        <tissue evidence="3">Whole organism</tissue>
    </source>
</reference>
<feature type="chain" id="PRO_5019785004" description="Kazal-like domain-containing protein" evidence="1">
    <location>
        <begin position="19"/>
        <end position="108"/>
    </location>
</feature>
<protein>
    <recommendedName>
        <fullName evidence="2">Kazal-like domain-containing protein</fullName>
    </recommendedName>
</protein>
<accession>A0A484BK46</accession>
<sequence length="108" mass="11831">MEISHIFVLCLLIAVVAARPQFPLWNEDLTQTFIRGQPITSPRPSTTAQPTTASPRMLACIQTCPATSQYNPICGSDGVNYYNEGRLNCAIQCGQNVRFVHLGICSTT</sequence>
<dbReference type="SUPFAM" id="SSF100895">
    <property type="entry name" value="Kazal-type serine protease inhibitors"/>
    <property type="match status" value="1"/>
</dbReference>
<dbReference type="PANTHER" id="PTHR21179">
    <property type="entry name" value="SERINE-TYPE ENDOPEPTIDASE INHIBITOR"/>
    <property type="match status" value="1"/>
</dbReference>
<dbReference type="PANTHER" id="PTHR21179:SF1">
    <property type="entry name" value="KAZ1-TYPE SERINE PROTEASE INHIBITOR-LIKE PROTEIN TYPE EPSILON-RELATED"/>
    <property type="match status" value="1"/>
</dbReference>